<evidence type="ECO:0000313" key="4">
    <source>
        <dbReference type="Proteomes" id="UP000295361"/>
    </source>
</evidence>
<dbReference type="Gene3D" id="1.10.10.1100">
    <property type="entry name" value="BFD-like [2Fe-2S]-binding domain"/>
    <property type="match status" value="1"/>
</dbReference>
<protein>
    <submittedName>
        <fullName evidence="3">NADPH-dependent 2,4-dienoyl-CoA reductase/sulfur reductase-like enzyme</fullName>
    </submittedName>
</protein>
<dbReference type="InParanoid" id="A0A4R6QGN3"/>
<accession>A0A4R6QGN3</accession>
<reference evidence="3 4" key="1">
    <citation type="submission" date="2019-03" db="EMBL/GenBank/DDBJ databases">
        <title>Genomic Encyclopedia of Type Strains, Phase IV (KMG-IV): sequencing the most valuable type-strain genomes for metagenomic binning, comparative biology and taxonomic classification.</title>
        <authorList>
            <person name="Goeker M."/>
        </authorList>
    </citation>
    <scope>NUCLEOTIDE SEQUENCE [LARGE SCALE GENOMIC DNA]</scope>
    <source>
        <strain evidence="3 4">DSM 16998</strain>
    </source>
</reference>
<evidence type="ECO:0000259" key="2">
    <source>
        <dbReference type="Pfam" id="PF07992"/>
    </source>
</evidence>
<dbReference type="EMBL" id="SNXS01000008">
    <property type="protein sequence ID" value="TDP62254.1"/>
    <property type="molecule type" value="Genomic_DNA"/>
</dbReference>
<dbReference type="InterPro" id="IPR041854">
    <property type="entry name" value="BFD-like_2Fe2S-bd_dom_sf"/>
</dbReference>
<gene>
    <name evidence="3" type="ORF">DES47_10866</name>
</gene>
<dbReference type="PANTHER" id="PTHR42949:SF3">
    <property type="entry name" value="ANAEROBIC GLYCEROL-3-PHOSPHATE DEHYDROGENASE SUBUNIT B"/>
    <property type="match status" value="1"/>
</dbReference>
<dbReference type="Proteomes" id="UP000295361">
    <property type="component" value="Unassembled WGS sequence"/>
</dbReference>
<sequence>MIITADQIVVGGGPAGIAAVRILLAAKQRVIWIDNQARPGGQIWRGGPARHGSALGRSWAQSLDRLLADPQLTHLPGHAVVAAERPQQLLLHDSQGGASLRVGGAQLLLALGARERFLPFPGWTLPGITGAGGLQALVKGGWPIKGQRVVLAGSGPLLLASADTLRSAGADVACVAEQASFKALSAFAAGLPSAKLMQALGLRWRLKGMAYRTGCWPVRALGTADERQVRAVVLTDGQREWEQPCDALGLGFGLLPNTELAELLGCRIDDGAIAVDKRLQTSLPQVFAAGECTGIAGVDKALLEGELAAHAMLGDDLAPFAKPHARALAFGRLLARHFALRPELLKLADAKTLICRCEDVALVDLKAWPDWREAKLQTRCGMGACQGRICGPITHDVLGWPMAAGRGLREPLQPAPMHCFLKEE</sequence>
<dbReference type="RefSeq" id="WP_208115094.1">
    <property type="nucleotide sequence ID" value="NZ_SNXS01000008.1"/>
</dbReference>
<keyword evidence="1" id="KW-0560">Oxidoreductase</keyword>
<dbReference type="Pfam" id="PF07992">
    <property type="entry name" value="Pyr_redox_2"/>
    <property type="match status" value="1"/>
</dbReference>
<dbReference type="InterPro" id="IPR017224">
    <property type="entry name" value="Opine_Oxase_asu/HCN_bsu"/>
</dbReference>
<comment type="caution">
    <text evidence="3">The sequence shown here is derived from an EMBL/GenBank/DDBJ whole genome shotgun (WGS) entry which is preliminary data.</text>
</comment>
<keyword evidence="4" id="KW-1185">Reference proteome</keyword>
<dbReference type="InterPro" id="IPR036188">
    <property type="entry name" value="FAD/NAD-bd_sf"/>
</dbReference>
<dbReference type="SUPFAM" id="SSF51905">
    <property type="entry name" value="FAD/NAD(P)-binding domain"/>
    <property type="match status" value="1"/>
</dbReference>
<dbReference type="InterPro" id="IPR023753">
    <property type="entry name" value="FAD/NAD-binding_dom"/>
</dbReference>
<dbReference type="PRINTS" id="PR00368">
    <property type="entry name" value="FADPNR"/>
</dbReference>
<feature type="domain" description="FAD/NAD(P)-binding" evidence="2">
    <location>
        <begin position="6"/>
        <end position="302"/>
    </location>
</feature>
<dbReference type="PIRSF" id="PIRSF037495">
    <property type="entry name" value="Opine_OX_OoxA/HcnB"/>
    <property type="match status" value="1"/>
</dbReference>
<dbReference type="Gene3D" id="3.50.50.60">
    <property type="entry name" value="FAD/NAD(P)-binding domain"/>
    <property type="match status" value="2"/>
</dbReference>
<dbReference type="PANTHER" id="PTHR42949">
    <property type="entry name" value="ANAEROBIC GLYCEROL-3-PHOSPHATE DEHYDROGENASE SUBUNIT B"/>
    <property type="match status" value="1"/>
</dbReference>
<dbReference type="InterPro" id="IPR051691">
    <property type="entry name" value="Metab_Enz_Cyan_OpOx_G3PDH"/>
</dbReference>
<dbReference type="GO" id="GO:0016491">
    <property type="term" value="F:oxidoreductase activity"/>
    <property type="evidence" value="ECO:0007669"/>
    <property type="project" value="UniProtKB-KW"/>
</dbReference>
<evidence type="ECO:0000256" key="1">
    <source>
        <dbReference type="ARBA" id="ARBA00023002"/>
    </source>
</evidence>
<name>A0A4R6QGN3_9BURK</name>
<organism evidence="3 4">
    <name type="scientific">Roseateles toxinivorans</name>
    <dbReference type="NCBI Taxonomy" id="270368"/>
    <lineage>
        <taxon>Bacteria</taxon>
        <taxon>Pseudomonadati</taxon>
        <taxon>Pseudomonadota</taxon>
        <taxon>Betaproteobacteria</taxon>
        <taxon>Burkholderiales</taxon>
        <taxon>Sphaerotilaceae</taxon>
        <taxon>Roseateles</taxon>
    </lineage>
</organism>
<proteinExistence type="predicted"/>
<dbReference type="PRINTS" id="PR00469">
    <property type="entry name" value="PNDRDTASEII"/>
</dbReference>
<evidence type="ECO:0000313" key="3">
    <source>
        <dbReference type="EMBL" id="TDP62254.1"/>
    </source>
</evidence>
<dbReference type="AlphaFoldDB" id="A0A4R6QGN3"/>